<keyword evidence="2" id="KW-1185">Reference proteome</keyword>
<dbReference type="OrthoDB" id="7860263at2"/>
<dbReference type="AlphaFoldDB" id="A0A2G8RG37"/>
<accession>A0A2G8RG37</accession>
<dbReference type="RefSeq" id="WP_099910491.1">
    <property type="nucleotide sequence ID" value="NZ_AWWI01000060.1"/>
</dbReference>
<organism evidence="1 2">
    <name type="scientific">Puniceibacterium antarcticum</name>
    <dbReference type="NCBI Taxonomy" id="1206336"/>
    <lineage>
        <taxon>Bacteria</taxon>
        <taxon>Pseudomonadati</taxon>
        <taxon>Pseudomonadota</taxon>
        <taxon>Alphaproteobacteria</taxon>
        <taxon>Rhodobacterales</taxon>
        <taxon>Paracoccaceae</taxon>
        <taxon>Puniceibacterium</taxon>
    </lineage>
</organism>
<name>A0A2G8RG37_9RHOB</name>
<reference evidence="1 2" key="1">
    <citation type="submission" date="2013-09" db="EMBL/GenBank/DDBJ databases">
        <title>Genome sequencing of Phaeobacter antarcticus sp. nov. SM1211.</title>
        <authorList>
            <person name="Zhang X.-Y."/>
            <person name="Liu C."/>
            <person name="Chen X.-L."/>
            <person name="Xie B.-B."/>
            <person name="Qin Q.-L."/>
            <person name="Rong J.-C."/>
            <person name="Zhang Y.-Z."/>
        </authorList>
    </citation>
    <scope>NUCLEOTIDE SEQUENCE [LARGE SCALE GENOMIC DNA]</scope>
    <source>
        <strain evidence="1 2">SM1211</strain>
    </source>
</reference>
<gene>
    <name evidence="1" type="ORF">P775_08420</name>
</gene>
<proteinExistence type="predicted"/>
<dbReference type="Proteomes" id="UP000231259">
    <property type="component" value="Unassembled WGS sequence"/>
</dbReference>
<dbReference type="EMBL" id="AWWI01000060">
    <property type="protein sequence ID" value="PIL20544.1"/>
    <property type="molecule type" value="Genomic_DNA"/>
</dbReference>
<protein>
    <submittedName>
        <fullName evidence="1">Uncharacterized protein</fullName>
    </submittedName>
</protein>
<evidence type="ECO:0000313" key="2">
    <source>
        <dbReference type="Proteomes" id="UP000231259"/>
    </source>
</evidence>
<comment type="caution">
    <text evidence="1">The sequence shown here is derived from an EMBL/GenBank/DDBJ whole genome shotgun (WGS) entry which is preliminary data.</text>
</comment>
<evidence type="ECO:0000313" key="1">
    <source>
        <dbReference type="EMBL" id="PIL20544.1"/>
    </source>
</evidence>
<sequence length="198" mass="22118">MTTAIAASFIARQAFRMMELRPLQSFGENTEEAIGATEQYPEAMGMVLEAYDWSFARRLFKPALADLGPTEVADPDFPFTYTMPPELLKLRKVYDHVRYRLDGALLRCDRAGVLVRGTIRITNENRCPSDFKLAVSCQLAVLLSPKFVGSRTKRVELKDDLSTAFQRAITSDNSTASASRIDGLSAQTSDDWVAEVLR</sequence>